<dbReference type="AlphaFoldDB" id="A0A7W9TMX4"/>
<evidence type="ECO:0000256" key="10">
    <source>
        <dbReference type="ARBA" id="ARBA00049360"/>
    </source>
</evidence>
<keyword evidence="8 12" id="KW-0238">DNA-binding</keyword>
<evidence type="ECO:0000259" key="14">
    <source>
        <dbReference type="PROSITE" id="PS50893"/>
    </source>
</evidence>
<feature type="binding site" evidence="12">
    <location>
        <begin position="339"/>
        <end position="346"/>
    </location>
    <ligand>
        <name>ATP</name>
        <dbReference type="ChEBI" id="CHEBI:30616"/>
        <label>2</label>
    </ligand>
</feature>
<evidence type="ECO:0000256" key="4">
    <source>
        <dbReference type="ARBA" id="ARBA00022741"/>
    </source>
</evidence>
<evidence type="ECO:0000256" key="6">
    <source>
        <dbReference type="ARBA" id="ARBA00022801"/>
    </source>
</evidence>
<dbReference type="PROSITE" id="PS50893">
    <property type="entry name" value="ABC_TRANSPORTER_2"/>
    <property type="match status" value="2"/>
</dbReference>
<dbReference type="InterPro" id="IPR037118">
    <property type="entry name" value="Val-tRNA_synth_C_sf"/>
</dbReference>
<dbReference type="FunFam" id="3.40.50.300:FF:000309">
    <property type="entry name" value="ABC transporter ATP-binding protein"/>
    <property type="match status" value="1"/>
</dbReference>
<dbReference type="Gene3D" id="3.40.50.300">
    <property type="entry name" value="P-loop containing nucleotide triphosphate hydrolases"/>
    <property type="match status" value="2"/>
</dbReference>
<dbReference type="FunFam" id="3.40.50.300:FF:000011">
    <property type="entry name" value="Putative ABC transporter ATP-binding component"/>
    <property type="match status" value="1"/>
</dbReference>
<keyword evidence="1" id="KW-0472">Membrane</keyword>
<comment type="function">
    <text evidence="12">Probably plays a role in ribosome assembly or function. May be involved in resolution of branched DNA intermediates that result from template switching in postreplication gaps. Binds DNA and has ATPase activity.</text>
</comment>
<proteinExistence type="inferred from homology"/>
<dbReference type="PROSITE" id="PS00211">
    <property type="entry name" value="ABC_TRANSPORTER_1"/>
    <property type="match status" value="1"/>
</dbReference>
<dbReference type="GO" id="GO:0043022">
    <property type="term" value="F:ribosome binding"/>
    <property type="evidence" value="ECO:0007669"/>
    <property type="project" value="UniProtKB-UniRule"/>
</dbReference>
<evidence type="ECO:0000256" key="5">
    <source>
        <dbReference type="ARBA" id="ARBA00022763"/>
    </source>
</evidence>
<dbReference type="EC" id="3.6.1.-" evidence="12"/>
<dbReference type="Proteomes" id="UP000541136">
    <property type="component" value="Unassembled WGS sequence"/>
</dbReference>
<protein>
    <recommendedName>
        <fullName evidence="12">ATP-binding protein Uup</fullName>
        <ecNumber evidence="12">3.6.1.-</ecNumber>
    </recommendedName>
</protein>
<keyword evidence="3 12" id="KW-0677">Repeat</keyword>
<dbReference type="InterPro" id="IPR003593">
    <property type="entry name" value="AAA+_ATPase"/>
</dbReference>
<reference evidence="15 16" key="1">
    <citation type="submission" date="2020-08" db="EMBL/GenBank/DDBJ databases">
        <title>Genomic Encyclopedia of Type Strains, Phase IV (KMG-IV): sequencing the most valuable type-strain genomes for metagenomic binning, comparative biology and taxonomic classification.</title>
        <authorList>
            <person name="Goeker M."/>
        </authorList>
    </citation>
    <scope>NUCLEOTIDE SEQUENCE [LARGE SCALE GENOMIC DNA]</scope>
    <source>
        <strain evidence="15 16">DSM 12141</strain>
    </source>
</reference>
<organism evidence="15 16">
    <name type="scientific">Castellaniella defragrans</name>
    <name type="common">Alcaligenes defragrans</name>
    <dbReference type="NCBI Taxonomy" id="75697"/>
    <lineage>
        <taxon>Bacteria</taxon>
        <taxon>Pseudomonadati</taxon>
        <taxon>Pseudomonadota</taxon>
        <taxon>Betaproteobacteria</taxon>
        <taxon>Burkholderiales</taxon>
        <taxon>Alcaligenaceae</taxon>
        <taxon>Castellaniella</taxon>
    </lineage>
</organism>
<dbReference type="PANTHER" id="PTHR42855:SF1">
    <property type="entry name" value="ABC TRANSPORTER DOMAIN-CONTAINING PROTEIN"/>
    <property type="match status" value="1"/>
</dbReference>
<dbReference type="InterPro" id="IPR003439">
    <property type="entry name" value="ABC_transporter-like_ATP-bd"/>
</dbReference>
<dbReference type="Pfam" id="PF16326">
    <property type="entry name" value="ABC_tran_CTD"/>
    <property type="match status" value="1"/>
</dbReference>
<evidence type="ECO:0000313" key="15">
    <source>
        <dbReference type="EMBL" id="MBB6083695.1"/>
    </source>
</evidence>
<dbReference type="InterPro" id="IPR051309">
    <property type="entry name" value="ABCF_ATPase"/>
</dbReference>
<keyword evidence="5 12" id="KW-0227">DNA damage</keyword>
<dbReference type="GO" id="GO:0005524">
    <property type="term" value="F:ATP binding"/>
    <property type="evidence" value="ECO:0007669"/>
    <property type="project" value="UniProtKB-UniRule"/>
</dbReference>
<feature type="compositionally biased region" description="Low complexity" evidence="13">
    <location>
        <begin position="518"/>
        <end position="536"/>
    </location>
</feature>
<comment type="catalytic activity">
    <reaction evidence="10 12">
        <text>ATP + H2O = ADP + phosphate + H(+)</text>
        <dbReference type="Rhea" id="RHEA:13065"/>
        <dbReference type="ChEBI" id="CHEBI:15377"/>
        <dbReference type="ChEBI" id="CHEBI:15378"/>
        <dbReference type="ChEBI" id="CHEBI:30616"/>
        <dbReference type="ChEBI" id="CHEBI:43474"/>
        <dbReference type="ChEBI" id="CHEBI:456216"/>
    </reaction>
</comment>
<comment type="caution">
    <text evidence="15">The sequence shown here is derived from an EMBL/GenBank/DDBJ whole genome shotgun (WGS) entry which is preliminary data.</text>
</comment>
<keyword evidence="6 12" id="KW-0378">Hydrolase</keyword>
<dbReference type="HAMAP" id="MF_00848">
    <property type="entry name" value="Uup"/>
    <property type="match status" value="1"/>
</dbReference>
<evidence type="ECO:0000256" key="3">
    <source>
        <dbReference type="ARBA" id="ARBA00022737"/>
    </source>
</evidence>
<evidence type="ECO:0000256" key="1">
    <source>
        <dbReference type="ARBA" id="ARBA00022475"/>
    </source>
</evidence>
<comment type="subcellular location">
    <subcellularLocation>
        <location evidence="12">Cytoplasm</location>
    </subcellularLocation>
    <text evidence="12">Associates with ribosomes.</text>
</comment>
<evidence type="ECO:0000256" key="11">
    <source>
        <dbReference type="ARBA" id="ARBA00061478"/>
    </source>
</evidence>
<dbReference type="GO" id="GO:0016887">
    <property type="term" value="F:ATP hydrolysis activity"/>
    <property type="evidence" value="ECO:0007669"/>
    <property type="project" value="UniProtKB-UniRule"/>
</dbReference>
<keyword evidence="2 12" id="KW-0963">Cytoplasm</keyword>
<dbReference type="InterPro" id="IPR043686">
    <property type="entry name" value="Uup"/>
</dbReference>
<dbReference type="InterPro" id="IPR032781">
    <property type="entry name" value="ABC_tran_Xtn"/>
</dbReference>
<accession>A0A7W9TMX4</accession>
<gene>
    <name evidence="12" type="primary">uup</name>
    <name evidence="15" type="ORF">HNR28_001737</name>
</gene>
<feature type="domain" description="ABC transporter" evidence="14">
    <location>
        <begin position="27"/>
        <end position="240"/>
    </location>
</feature>
<evidence type="ECO:0000256" key="2">
    <source>
        <dbReference type="ARBA" id="ARBA00022490"/>
    </source>
</evidence>
<feature type="binding site" evidence="12">
    <location>
        <begin position="59"/>
        <end position="66"/>
    </location>
    <ligand>
        <name>ATP</name>
        <dbReference type="ChEBI" id="CHEBI:30616"/>
        <label>1</label>
    </ligand>
</feature>
<dbReference type="Gene3D" id="1.10.287.380">
    <property type="entry name" value="Valyl-tRNA synthetase, C-terminal domain"/>
    <property type="match status" value="1"/>
</dbReference>
<keyword evidence="7 12" id="KW-0067">ATP-binding</keyword>
<dbReference type="Pfam" id="PF12848">
    <property type="entry name" value="ABC_tran_Xtn"/>
    <property type="match status" value="1"/>
</dbReference>
<dbReference type="GO" id="GO:0006281">
    <property type="term" value="P:DNA repair"/>
    <property type="evidence" value="ECO:0007669"/>
    <property type="project" value="UniProtKB-KW"/>
</dbReference>
<dbReference type="SMART" id="SM00382">
    <property type="entry name" value="AAA"/>
    <property type="match status" value="2"/>
</dbReference>
<dbReference type="GO" id="GO:0003677">
    <property type="term" value="F:DNA binding"/>
    <property type="evidence" value="ECO:0007669"/>
    <property type="project" value="UniProtKB-UniRule"/>
</dbReference>
<feature type="domain" description="ABC transporter" evidence="14">
    <location>
        <begin position="307"/>
        <end position="525"/>
    </location>
</feature>
<evidence type="ECO:0000256" key="12">
    <source>
        <dbReference type="HAMAP-Rule" id="MF_00848"/>
    </source>
</evidence>
<dbReference type="PANTHER" id="PTHR42855">
    <property type="entry name" value="ABC TRANSPORTER ATP-BINDING SUBUNIT"/>
    <property type="match status" value="1"/>
</dbReference>
<keyword evidence="9 12" id="KW-0234">DNA repair</keyword>
<evidence type="ECO:0000256" key="13">
    <source>
        <dbReference type="SAM" id="MobiDB-lite"/>
    </source>
</evidence>
<evidence type="ECO:0000256" key="8">
    <source>
        <dbReference type="ARBA" id="ARBA00023125"/>
    </source>
</evidence>
<feature type="compositionally biased region" description="Low complexity" evidence="13">
    <location>
        <begin position="555"/>
        <end position="575"/>
    </location>
</feature>
<dbReference type="InterPro" id="IPR032524">
    <property type="entry name" value="ABC_tran_C"/>
</dbReference>
<evidence type="ECO:0000256" key="7">
    <source>
        <dbReference type="ARBA" id="ARBA00022840"/>
    </source>
</evidence>
<dbReference type="EMBL" id="JACHIB010000009">
    <property type="protein sequence ID" value="MBB6083695.1"/>
    <property type="molecule type" value="Genomic_DNA"/>
</dbReference>
<dbReference type="GO" id="GO:0005737">
    <property type="term" value="C:cytoplasm"/>
    <property type="evidence" value="ECO:0007669"/>
    <property type="project" value="UniProtKB-SubCell"/>
</dbReference>
<keyword evidence="4 12" id="KW-0547">Nucleotide-binding</keyword>
<evidence type="ECO:0000313" key="16">
    <source>
        <dbReference type="Proteomes" id="UP000541136"/>
    </source>
</evidence>
<dbReference type="CDD" id="cd03221">
    <property type="entry name" value="ABCF_EF-3"/>
    <property type="match status" value="2"/>
</dbReference>
<comment type="similarity">
    <text evidence="11 12">Belongs to the ABC transporter superfamily. ABCF family. Uup subfamily.</text>
</comment>
<feature type="region of interest" description="Disordered" evidence="13">
    <location>
        <begin position="517"/>
        <end position="582"/>
    </location>
</feature>
<sequence length="655" mass="71598">MAPAARDAGGRSTGRTTVARIMSDILLSLAQAQLAYGHHPLLDHADLTLLAGERIGLIGRNGAGKSSLLRVLDGRVRLDDGEIRRRGGLRIATVEQEPALPEDETVLGYLSGDPLATEDWQRSARAGALIDALGLDPGLPIRGLSGGTRKRVALAHALVQEPDLLLLDEPTNHLDFAGIAWLENLLRATRAAVVLITHDRRFLDAVATRIVELDRGRLLSFPGNFSAWQARKAQWLDAEQQANARFDKLLSQEEVWIRKGIEARRTRNEGRVRRLEALRRERAARRDQQGQVRFSLADGQRSGKLVAELKNVTHGYDDRILIRDFSTLIQRGDRIGLIGPNGAGKTTLLRILLGELQPLQGSVRLGTNLSIGYFDQMRDRLDESATLADTISPGSEWVEIGGQRKHVMSYLEDFLFPAARAHSPVSSLSGGERARLALARMFAQPHNVLVLDEPTNDLDIDTLELLEGLLQDYQGTVLLVSHDRTFLDNVVTQTIAAEGDGRWQEYVGGYDDWEAQRPRPAAAEAPPARTARAGAADTAKERPAGQPAQAPDRLPTSAQTSTQTPAPASAPAGAADKPRKNRLAPWEAEELAGLPDRISALEAEQAALAARLSDPGLYSQGADEAQRVQQALGELEGRLEALFERWTLLEDKRGD</sequence>
<dbReference type="InterPro" id="IPR017871">
    <property type="entry name" value="ABC_transporter-like_CS"/>
</dbReference>
<evidence type="ECO:0000256" key="9">
    <source>
        <dbReference type="ARBA" id="ARBA00023204"/>
    </source>
</evidence>
<dbReference type="Pfam" id="PF00005">
    <property type="entry name" value="ABC_tran"/>
    <property type="match status" value="2"/>
</dbReference>
<dbReference type="InterPro" id="IPR027417">
    <property type="entry name" value="P-loop_NTPase"/>
</dbReference>
<name>A0A7W9TMX4_CASDE</name>
<keyword evidence="1" id="KW-1003">Cell membrane</keyword>
<dbReference type="SUPFAM" id="SSF52540">
    <property type="entry name" value="P-loop containing nucleoside triphosphate hydrolases"/>
    <property type="match status" value="2"/>
</dbReference>